<sequence length="218" mass="24442">MITSAACAYVSVQHYVLCDRYGETQKGRVNMSKESHPDLGDADDEDIGTSSVGEKGILAVGRKGLLEVSVTDADDEIRNRHGLIVIWDTTLKGALSFHDIALYHGPMKFMDIFEPHNLIRISHPFAENPEYAKVVHEEDENSLALDVALWFRCTLKVNLTVDDVFQMADKSLHSCQVLSMHTKVSPRLPLKAKDELHPLGMFFITAERKNDHLGSIRL</sequence>
<gene>
    <name evidence="1" type="ORF">Scep_026011</name>
</gene>
<accession>A0AAP0HRP3</accession>
<dbReference type="Proteomes" id="UP001419268">
    <property type="component" value="Unassembled WGS sequence"/>
</dbReference>
<evidence type="ECO:0000313" key="1">
    <source>
        <dbReference type="EMBL" id="KAK9094542.1"/>
    </source>
</evidence>
<evidence type="ECO:0000313" key="2">
    <source>
        <dbReference type="Proteomes" id="UP001419268"/>
    </source>
</evidence>
<proteinExistence type="predicted"/>
<keyword evidence="2" id="KW-1185">Reference proteome</keyword>
<dbReference type="EMBL" id="JBBNAG010000011">
    <property type="protein sequence ID" value="KAK9094542.1"/>
    <property type="molecule type" value="Genomic_DNA"/>
</dbReference>
<name>A0AAP0HRP3_9MAGN</name>
<dbReference type="AlphaFoldDB" id="A0AAP0HRP3"/>
<reference evidence="1 2" key="1">
    <citation type="submission" date="2024-01" db="EMBL/GenBank/DDBJ databases">
        <title>Genome assemblies of Stephania.</title>
        <authorList>
            <person name="Yang L."/>
        </authorList>
    </citation>
    <scope>NUCLEOTIDE SEQUENCE [LARGE SCALE GENOMIC DNA]</scope>
    <source>
        <strain evidence="1">JXDWG</strain>
        <tissue evidence="1">Leaf</tissue>
    </source>
</reference>
<organism evidence="1 2">
    <name type="scientific">Stephania cephalantha</name>
    <dbReference type="NCBI Taxonomy" id="152367"/>
    <lineage>
        <taxon>Eukaryota</taxon>
        <taxon>Viridiplantae</taxon>
        <taxon>Streptophyta</taxon>
        <taxon>Embryophyta</taxon>
        <taxon>Tracheophyta</taxon>
        <taxon>Spermatophyta</taxon>
        <taxon>Magnoliopsida</taxon>
        <taxon>Ranunculales</taxon>
        <taxon>Menispermaceae</taxon>
        <taxon>Menispermoideae</taxon>
        <taxon>Cissampelideae</taxon>
        <taxon>Stephania</taxon>
    </lineage>
</organism>
<comment type="caution">
    <text evidence="1">The sequence shown here is derived from an EMBL/GenBank/DDBJ whole genome shotgun (WGS) entry which is preliminary data.</text>
</comment>
<protein>
    <submittedName>
        <fullName evidence="1">Uncharacterized protein</fullName>
    </submittedName>
</protein>